<evidence type="ECO:0000256" key="1">
    <source>
        <dbReference type="SAM" id="MobiDB-lite"/>
    </source>
</evidence>
<evidence type="ECO:0000313" key="3">
    <source>
        <dbReference type="Proteomes" id="UP000004835"/>
    </source>
</evidence>
<gene>
    <name evidence="2" type="ORF">HMPREF9087_1328</name>
</gene>
<comment type="caution">
    <text evidence="2">The sequence shown here is derived from an EMBL/GenBank/DDBJ whole genome shotgun (WGS) entry which is preliminary data.</text>
</comment>
<accession>F0EIP0</accession>
<feature type="region of interest" description="Disordered" evidence="1">
    <location>
        <begin position="20"/>
        <end position="41"/>
    </location>
</feature>
<name>F0EIP0_ENTCA</name>
<dbReference type="Proteomes" id="UP000004835">
    <property type="component" value="Unassembled WGS sequence"/>
</dbReference>
<reference evidence="2 3" key="1">
    <citation type="submission" date="2011-01" db="EMBL/GenBank/DDBJ databases">
        <authorList>
            <person name="Muzny D."/>
            <person name="Qin X."/>
            <person name="Deng J."/>
            <person name="Jiang H."/>
            <person name="Liu Y."/>
            <person name="Qu J."/>
            <person name="Song X.-Z."/>
            <person name="Zhang L."/>
            <person name="Thornton R."/>
            <person name="Coyle M."/>
            <person name="Francisco L."/>
            <person name="Jackson L."/>
            <person name="Javaid M."/>
            <person name="Korchina V."/>
            <person name="Kovar C."/>
            <person name="Mata R."/>
            <person name="Mathew T."/>
            <person name="Ngo R."/>
            <person name="Nguyen L."/>
            <person name="Nguyen N."/>
            <person name="Okwuonu G."/>
            <person name="Ongeri F."/>
            <person name="Pham C."/>
            <person name="Simmons D."/>
            <person name="Wilczek-Boney K."/>
            <person name="Hale W."/>
            <person name="Jakkamsetti A."/>
            <person name="Pham P."/>
            <person name="Ruth R."/>
            <person name="San Lucas F."/>
            <person name="Warren J."/>
            <person name="Zhang J."/>
            <person name="Zhao Z."/>
            <person name="Zhou C."/>
            <person name="Zhu D."/>
            <person name="Lee S."/>
            <person name="Bess C."/>
            <person name="Blankenburg K."/>
            <person name="Forbes L."/>
            <person name="Fu Q."/>
            <person name="Gubbala S."/>
            <person name="Hirani K."/>
            <person name="Jayaseelan J.C."/>
            <person name="Lara F."/>
            <person name="Munidasa M."/>
            <person name="Palculict T."/>
            <person name="Patil S."/>
            <person name="Pu L.-L."/>
            <person name="Saada N."/>
            <person name="Tang L."/>
            <person name="Weissenberger G."/>
            <person name="Zhu Y."/>
            <person name="Hemphill L."/>
            <person name="Shang Y."/>
            <person name="Youmans B."/>
            <person name="Ayvaz T."/>
            <person name="Ross M."/>
            <person name="Santibanez J."/>
            <person name="Aqrawi P."/>
            <person name="Gross S."/>
            <person name="Joshi V."/>
            <person name="Fowler G."/>
            <person name="Nazareth L."/>
            <person name="Reid J."/>
            <person name="Worley K."/>
            <person name="Petrosino J."/>
            <person name="Highlander S."/>
            <person name="Gibbs R."/>
        </authorList>
    </citation>
    <scope>NUCLEOTIDE SEQUENCE [LARGE SCALE GENOMIC DNA]</scope>
    <source>
        <strain evidence="2 3">ATCC 12755</strain>
    </source>
</reference>
<evidence type="ECO:0000313" key="2">
    <source>
        <dbReference type="EMBL" id="EGC69940.1"/>
    </source>
</evidence>
<dbReference type="HOGENOM" id="CLU_3269440_0_0_9"/>
<dbReference type="EMBL" id="AEWT01000010">
    <property type="protein sequence ID" value="EGC69940.1"/>
    <property type="molecule type" value="Genomic_DNA"/>
</dbReference>
<sequence length="41" mass="4523">MVNGSLTKVSKQRLVKQSLKKIDPAPADQSSFFKEENNDSG</sequence>
<organism evidence="2 3">
    <name type="scientific">Enterococcus casseliflavus ATCC 12755</name>
    <dbReference type="NCBI Taxonomy" id="888066"/>
    <lineage>
        <taxon>Bacteria</taxon>
        <taxon>Bacillati</taxon>
        <taxon>Bacillota</taxon>
        <taxon>Bacilli</taxon>
        <taxon>Lactobacillales</taxon>
        <taxon>Enterococcaceae</taxon>
        <taxon>Enterococcus</taxon>
    </lineage>
</organism>
<proteinExistence type="predicted"/>
<protein>
    <submittedName>
        <fullName evidence="2">Uncharacterized protein</fullName>
    </submittedName>
</protein>
<dbReference type="AlphaFoldDB" id="F0EIP0"/>